<organism evidence="2 3">
    <name type="scientific">Candidatus Woesebacteria bacterium GW2011_GWD1_38_10</name>
    <dbReference type="NCBI Taxonomy" id="1618592"/>
    <lineage>
        <taxon>Bacteria</taxon>
        <taxon>Candidatus Woeseibacteriota</taxon>
    </lineage>
</organism>
<sequence>MKARGFAPIIILVITLIIITSGIAYFFGLKNTRSKIFPTPSPEPTITSVACTLEAKICPDGKTSVGRVGPNCEFAPCPETDTSQSVAHPDWKLYKNEQYGFQIFHPDSYKVLNDQENLYGWPDAIVLLYNGGQSYDLPIEVWDFKTEYVDKYKDDPRLTVKEVKGKFITLFNMNTEDEVDEIIDTFKTLE</sequence>
<protein>
    <submittedName>
        <fullName evidence="2">Uncharacterized protein</fullName>
    </submittedName>
</protein>
<evidence type="ECO:0000256" key="1">
    <source>
        <dbReference type="SAM" id="Phobius"/>
    </source>
</evidence>
<reference evidence="2 3" key="1">
    <citation type="journal article" date="2015" name="Nature">
        <title>rRNA introns, odd ribosomes, and small enigmatic genomes across a large radiation of phyla.</title>
        <authorList>
            <person name="Brown C.T."/>
            <person name="Hug L.A."/>
            <person name="Thomas B.C."/>
            <person name="Sharon I."/>
            <person name="Castelle C.J."/>
            <person name="Singh A."/>
            <person name="Wilkins M.J."/>
            <person name="Williams K.H."/>
            <person name="Banfield J.F."/>
        </authorList>
    </citation>
    <scope>NUCLEOTIDE SEQUENCE [LARGE SCALE GENOMIC DNA]</scope>
</reference>
<evidence type="ECO:0000313" key="2">
    <source>
        <dbReference type="EMBL" id="KKQ50423.1"/>
    </source>
</evidence>
<evidence type="ECO:0000313" key="3">
    <source>
        <dbReference type="Proteomes" id="UP000034366"/>
    </source>
</evidence>
<accession>A0A0G0I508</accession>
<dbReference type="AlphaFoldDB" id="A0A0G0I508"/>
<name>A0A0G0I508_9BACT</name>
<dbReference type="Proteomes" id="UP000034366">
    <property type="component" value="Unassembled WGS sequence"/>
</dbReference>
<keyword evidence="1" id="KW-0812">Transmembrane</keyword>
<feature type="transmembrane region" description="Helical" evidence="1">
    <location>
        <begin position="6"/>
        <end position="27"/>
    </location>
</feature>
<gene>
    <name evidence="2" type="ORF">US67_C0006G0009</name>
</gene>
<keyword evidence="1" id="KW-1133">Transmembrane helix</keyword>
<proteinExistence type="predicted"/>
<dbReference type="EMBL" id="LBTW01000006">
    <property type="protein sequence ID" value="KKQ50423.1"/>
    <property type="molecule type" value="Genomic_DNA"/>
</dbReference>
<comment type="caution">
    <text evidence="2">The sequence shown here is derived from an EMBL/GenBank/DDBJ whole genome shotgun (WGS) entry which is preliminary data.</text>
</comment>
<keyword evidence="1" id="KW-0472">Membrane</keyword>